<keyword evidence="8 9" id="KW-0472">Membrane</keyword>
<comment type="similarity">
    <text evidence="3">Belongs to the CobD/CbiB family.</text>
</comment>
<evidence type="ECO:0000256" key="2">
    <source>
        <dbReference type="ARBA" id="ARBA00004953"/>
    </source>
</evidence>
<proteinExistence type="inferred from homology"/>
<dbReference type="AlphaFoldDB" id="A0A1W6UWY0"/>
<keyword evidence="5" id="KW-0169">Cobalamin biosynthesis</keyword>
<keyword evidence="7 9" id="KW-1133">Transmembrane helix</keyword>
<feature type="transmembrane region" description="Helical" evidence="9">
    <location>
        <begin position="7"/>
        <end position="27"/>
    </location>
</feature>
<gene>
    <name evidence="10" type="ORF">K05K4_04710</name>
</gene>
<dbReference type="GO" id="GO:0005886">
    <property type="term" value="C:plasma membrane"/>
    <property type="evidence" value="ECO:0007669"/>
    <property type="project" value="UniProtKB-SubCell"/>
</dbReference>
<evidence type="ECO:0000256" key="3">
    <source>
        <dbReference type="ARBA" id="ARBA00006263"/>
    </source>
</evidence>
<evidence type="ECO:0000256" key="9">
    <source>
        <dbReference type="SAM" id="Phobius"/>
    </source>
</evidence>
<accession>A0A1W6UWY0</accession>
<dbReference type="RefSeq" id="WP_054728497.1">
    <property type="nucleotide sequence ID" value="NZ_CP017889.1"/>
</dbReference>
<organism evidence="10">
    <name type="scientific">Vibrio alginolyticus</name>
    <dbReference type="NCBI Taxonomy" id="663"/>
    <lineage>
        <taxon>Bacteria</taxon>
        <taxon>Pseudomonadati</taxon>
        <taxon>Pseudomonadota</taxon>
        <taxon>Gammaproteobacteria</taxon>
        <taxon>Vibrionales</taxon>
        <taxon>Vibrionaceae</taxon>
        <taxon>Vibrio</taxon>
    </lineage>
</organism>
<dbReference type="UniPathway" id="UPA00148"/>
<sequence>MEEVFQSFYANGALLIMWGALILHLLVPIPHSAHPITLWRKLAEQLANKVNNNHNYSQSVISGSLALGLMLFPCLILLIAIKPFVWQIPLYELVLLIIALDWRNSETLTKQLVTSMSSEDKAQCRALLRPYLNRDTGSLSIVGIGKAGSETLIMGYSRNVIGVLFWYALTGGIGALMYRLTTELARVWSPSRRQYLPFGKPVIQLVATLDIIPLRLFAILLAAGKNTSNVLSGIQQQAKSWPLPGPSWVLCTIGHKLQLSLCGPAIYQGVRAERAKIGGRIAPSAIHLSQIHTLLVWRVLAWIAIQSLLLGIIYQGL</sequence>
<evidence type="ECO:0000256" key="1">
    <source>
        <dbReference type="ARBA" id="ARBA00004651"/>
    </source>
</evidence>
<evidence type="ECO:0000256" key="4">
    <source>
        <dbReference type="ARBA" id="ARBA00022475"/>
    </source>
</evidence>
<dbReference type="GO" id="GO:0048472">
    <property type="term" value="F:threonine-phosphate decarboxylase activity"/>
    <property type="evidence" value="ECO:0007669"/>
    <property type="project" value="InterPro"/>
</dbReference>
<keyword evidence="6 9" id="KW-0812">Transmembrane</keyword>
<evidence type="ECO:0000256" key="7">
    <source>
        <dbReference type="ARBA" id="ARBA00022989"/>
    </source>
</evidence>
<dbReference type="PANTHER" id="PTHR34308">
    <property type="entry name" value="COBALAMIN BIOSYNTHESIS PROTEIN CBIB"/>
    <property type="match status" value="1"/>
</dbReference>
<dbReference type="EMBL" id="CP017902">
    <property type="protein sequence ID" value="ARP17351.1"/>
    <property type="molecule type" value="Genomic_DNA"/>
</dbReference>
<dbReference type="InterPro" id="IPR004485">
    <property type="entry name" value="Cobalamin_biosynth_CobD/CbiB"/>
</dbReference>
<dbReference type="Pfam" id="PF03186">
    <property type="entry name" value="CobD_Cbib"/>
    <property type="match status" value="1"/>
</dbReference>
<evidence type="ECO:0000256" key="5">
    <source>
        <dbReference type="ARBA" id="ARBA00022573"/>
    </source>
</evidence>
<comment type="pathway">
    <text evidence="2">Cofactor biosynthesis; adenosylcobalamin biosynthesis.</text>
</comment>
<feature type="transmembrane region" description="Helical" evidence="9">
    <location>
        <begin position="295"/>
        <end position="314"/>
    </location>
</feature>
<evidence type="ECO:0000256" key="6">
    <source>
        <dbReference type="ARBA" id="ARBA00022692"/>
    </source>
</evidence>
<dbReference type="PANTHER" id="PTHR34308:SF1">
    <property type="entry name" value="COBALAMIN BIOSYNTHESIS PROTEIN CBIB"/>
    <property type="match status" value="1"/>
</dbReference>
<keyword evidence="4" id="KW-1003">Cell membrane</keyword>
<feature type="transmembrane region" description="Helical" evidence="9">
    <location>
        <begin position="60"/>
        <end position="81"/>
    </location>
</feature>
<comment type="subcellular location">
    <subcellularLocation>
        <location evidence="1">Cell membrane</location>
        <topology evidence="1">Multi-pass membrane protein</topology>
    </subcellularLocation>
</comment>
<dbReference type="NCBIfam" id="NF006476">
    <property type="entry name" value="PRK08878.1"/>
    <property type="match status" value="1"/>
</dbReference>
<feature type="transmembrane region" description="Helical" evidence="9">
    <location>
        <begin position="160"/>
        <end position="181"/>
    </location>
</feature>
<dbReference type="GO" id="GO:0009236">
    <property type="term" value="P:cobalamin biosynthetic process"/>
    <property type="evidence" value="ECO:0007669"/>
    <property type="project" value="UniProtKB-UniPathway"/>
</dbReference>
<feature type="transmembrane region" description="Helical" evidence="9">
    <location>
        <begin position="201"/>
        <end position="223"/>
    </location>
</feature>
<evidence type="ECO:0000313" key="10">
    <source>
        <dbReference type="EMBL" id="ARP17351.1"/>
    </source>
</evidence>
<reference evidence="10" key="1">
    <citation type="submission" date="2016-10" db="EMBL/GenBank/DDBJ databases">
        <title>The High Quality Genome of Vibrio alginolyticus K01M1.</title>
        <authorList>
            <person name="Wendling C."/>
            <person name="Chibani C.M."/>
            <person name="Hertel R."/>
            <person name="Sproer C."/>
            <person name="Bunk B."/>
            <person name="Overmann J."/>
            <person name="Roth O."/>
            <person name="Liesegang H."/>
        </authorList>
    </citation>
    <scope>NUCLEOTIDE SEQUENCE</scope>
    <source>
        <strain evidence="10">K05K4</strain>
    </source>
</reference>
<name>A0A1W6UWY0_VIBAL</name>
<evidence type="ECO:0000256" key="8">
    <source>
        <dbReference type="ARBA" id="ARBA00023136"/>
    </source>
</evidence>
<protein>
    <submittedName>
        <fullName evidence="10">Adenosylcobinamide-phosphate synthase</fullName>
    </submittedName>
</protein>